<evidence type="ECO:0000313" key="3">
    <source>
        <dbReference type="Proteomes" id="UP000758155"/>
    </source>
</evidence>
<feature type="region of interest" description="Disordered" evidence="1">
    <location>
        <begin position="145"/>
        <end position="167"/>
    </location>
</feature>
<reference evidence="2" key="1">
    <citation type="submission" date="2019-04" db="EMBL/GenBank/DDBJ databases">
        <title>Sequencing of skin fungus with MAO and IRED activity.</title>
        <authorList>
            <person name="Marsaioli A.J."/>
            <person name="Bonatto J.M.C."/>
            <person name="Reis Junior O."/>
        </authorList>
    </citation>
    <scope>NUCLEOTIDE SEQUENCE</scope>
    <source>
        <strain evidence="2">28M1</strain>
    </source>
</reference>
<feature type="region of interest" description="Disordered" evidence="1">
    <location>
        <begin position="21"/>
        <end position="70"/>
    </location>
</feature>
<accession>A0A9P5C3P2</accession>
<evidence type="ECO:0000313" key="2">
    <source>
        <dbReference type="EMBL" id="KAF3045125.1"/>
    </source>
</evidence>
<dbReference type="OrthoDB" id="3797550at2759"/>
<protein>
    <submittedName>
        <fullName evidence="2">Uncharacterized protein</fullName>
    </submittedName>
</protein>
<name>A0A9P5C3P2_9PLEO</name>
<evidence type="ECO:0000256" key="1">
    <source>
        <dbReference type="SAM" id="MobiDB-lite"/>
    </source>
</evidence>
<dbReference type="AlphaFoldDB" id="A0A9P5C3P2"/>
<proteinExistence type="predicted"/>
<dbReference type="EMBL" id="SWKV01000007">
    <property type="protein sequence ID" value="KAF3045125.1"/>
    <property type="molecule type" value="Genomic_DNA"/>
</dbReference>
<gene>
    <name evidence="2" type="ORF">E8E12_009461</name>
</gene>
<sequence length="167" mass="17490">MKPEALDAFATQSLRPAALEAAVTGQEDAGKSGTTNTEYQKKDSLSTEAEAVRPALNRLNTPFGQRTDGTETAAKAVEEIAQVIEGVTEGIKAAVHEAVAWTEKKAEKLARSEDCAGPYDSPAMAAGGMSELDVIATGVLPATVPVQEDGKYKRSGSAGDHVEDKDE</sequence>
<comment type="caution">
    <text evidence="2">The sequence shown here is derived from an EMBL/GenBank/DDBJ whole genome shotgun (WGS) entry which is preliminary data.</text>
</comment>
<keyword evidence="3" id="KW-1185">Reference proteome</keyword>
<dbReference type="Proteomes" id="UP000758155">
    <property type="component" value="Unassembled WGS sequence"/>
</dbReference>
<organism evidence="2 3">
    <name type="scientific">Didymella heteroderae</name>
    <dbReference type="NCBI Taxonomy" id="1769908"/>
    <lineage>
        <taxon>Eukaryota</taxon>
        <taxon>Fungi</taxon>
        <taxon>Dikarya</taxon>
        <taxon>Ascomycota</taxon>
        <taxon>Pezizomycotina</taxon>
        <taxon>Dothideomycetes</taxon>
        <taxon>Pleosporomycetidae</taxon>
        <taxon>Pleosporales</taxon>
        <taxon>Pleosporineae</taxon>
        <taxon>Didymellaceae</taxon>
        <taxon>Didymella</taxon>
    </lineage>
</organism>